<name>A0A9D4BCC9_DREPO</name>
<organism evidence="1 2">
    <name type="scientific">Dreissena polymorpha</name>
    <name type="common">Zebra mussel</name>
    <name type="synonym">Mytilus polymorpha</name>
    <dbReference type="NCBI Taxonomy" id="45954"/>
    <lineage>
        <taxon>Eukaryota</taxon>
        <taxon>Metazoa</taxon>
        <taxon>Spiralia</taxon>
        <taxon>Lophotrochozoa</taxon>
        <taxon>Mollusca</taxon>
        <taxon>Bivalvia</taxon>
        <taxon>Autobranchia</taxon>
        <taxon>Heteroconchia</taxon>
        <taxon>Euheterodonta</taxon>
        <taxon>Imparidentia</taxon>
        <taxon>Neoheterodontei</taxon>
        <taxon>Myida</taxon>
        <taxon>Dreissenoidea</taxon>
        <taxon>Dreissenidae</taxon>
        <taxon>Dreissena</taxon>
    </lineage>
</organism>
<comment type="caution">
    <text evidence="1">The sequence shown here is derived from an EMBL/GenBank/DDBJ whole genome shotgun (WGS) entry which is preliminary data.</text>
</comment>
<gene>
    <name evidence="1" type="ORF">DPMN_192265</name>
</gene>
<dbReference type="Proteomes" id="UP000828390">
    <property type="component" value="Unassembled WGS sequence"/>
</dbReference>
<evidence type="ECO:0000313" key="2">
    <source>
        <dbReference type="Proteomes" id="UP000828390"/>
    </source>
</evidence>
<proteinExistence type="predicted"/>
<reference evidence="1" key="2">
    <citation type="submission" date="2020-11" db="EMBL/GenBank/DDBJ databases">
        <authorList>
            <person name="McCartney M.A."/>
            <person name="Auch B."/>
            <person name="Kono T."/>
            <person name="Mallez S."/>
            <person name="Becker A."/>
            <person name="Gohl D.M."/>
            <person name="Silverstein K.A.T."/>
            <person name="Koren S."/>
            <person name="Bechman K.B."/>
            <person name="Herman A."/>
            <person name="Abrahante J.E."/>
            <person name="Garbe J."/>
        </authorList>
    </citation>
    <scope>NUCLEOTIDE SEQUENCE</scope>
    <source>
        <strain evidence="1">Duluth1</strain>
        <tissue evidence="1">Whole animal</tissue>
    </source>
</reference>
<evidence type="ECO:0000313" key="1">
    <source>
        <dbReference type="EMBL" id="KAH3690023.1"/>
    </source>
</evidence>
<accession>A0A9D4BCC9</accession>
<dbReference type="AlphaFoldDB" id="A0A9D4BCC9"/>
<dbReference type="EMBL" id="JAIWYP010000083">
    <property type="protein sequence ID" value="KAH3690023.1"/>
    <property type="molecule type" value="Genomic_DNA"/>
</dbReference>
<keyword evidence="2" id="KW-1185">Reference proteome</keyword>
<sequence length="56" mass="6296">MWVSSERPTRSHPSFKLWAPKMEDNAGVLVGCLYDLLYCDKIPKPSDSDCFGYLAG</sequence>
<reference evidence="1" key="1">
    <citation type="journal article" date="2019" name="bioRxiv">
        <title>The Genome of the Zebra Mussel, Dreissena polymorpha: A Resource for Invasive Species Research.</title>
        <authorList>
            <person name="McCartney M.A."/>
            <person name="Auch B."/>
            <person name="Kono T."/>
            <person name="Mallez S."/>
            <person name="Zhang Y."/>
            <person name="Obille A."/>
            <person name="Becker A."/>
            <person name="Abrahante J.E."/>
            <person name="Garbe J."/>
            <person name="Badalamenti J.P."/>
            <person name="Herman A."/>
            <person name="Mangelson H."/>
            <person name="Liachko I."/>
            <person name="Sullivan S."/>
            <person name="Sone E.D."/>
            <person name="Koren S."/>
            <person name="Silverstein K.A.T."/>
            <person name="Beckman K.B."/>
            <person name="Gohl D.M."/>
        </authorList>
    </citation>
    <scope>NUCLEOTIDE SEQUENCE</scope>
    <source>
        <strain evidence="1">Duluth1</strain>
        <tissue evidence="1">Whole animal</tissue>
    </source>
</reference>
<protein>
    <submittedName>
        <fullName evidence="1">Uncharacterized protein</fullName>
    </submittedName>
</protein>